<dbReference type="PANTHER" id="PTHR13504">
    <property type="entry name" value="FIDO DOMAIN-CONTAINING PROTEIN DDB_G0283145"/>
    <property type="match status" value="1"/>
</dbReference>
<dbReference type="InterPro" id="IPR040198">
    <property type="entry name" value="Fido_containing"/>
</dbReference>
<dbReference type="InterPro" id="IPR036597">
    <property type="entry name" value="Fido-like_dom_sf"/>
</dbReference>
<sequence length="193" mass="22377">MENNTNWTPFPDDNLLGITDKDLINEHEAEGIAKAELYVFELDSEEPLSTSLLLDIHRVAFGRLYDWAGKWRTTEVMVGQLLPPKPNHVLHSMYQFIENLNFKISVALTPEEHIETLTYSHFEFIRIHPFNNGNGRTGRILMNIVALKFGYQPIELYYQHGDNRKAYINAMKQGDLGNFEPLKNLIREELIAF</sequence>
<evidence type="ECO:0000313" key="2">
    <source>
        <dbReference type="EMBL" id="MEL1246267.1"/>
    </source>
</evidence>
<evidence type="ECO:0000313" key="3">
    <source>
        <dbReference type="Proteomes" id="UP001464555"/>
    </source>
</evidence>
<accession>A0ABU9I2A7</accession>
<evidence type="ECO:0000259" key="1">
    <source>
        <dbReference type="PROSITE" id="PS51459"/>
    </source>
</evidence>
<keyword evidence="3" id="KW-1185">Reference proteome</keyword>
<reference evidence="2 3" key="1">
    <citation type="submission" date="2024-04" db="EMBL/GenBank/DDBJ databases">
        <title>Flavobacterium sp. DGU11 16S ribosomal RNA gene Genome sequencing and assembly.</title>
        <authorList>
            <person name="Park S."/>
        </authorList>
    </citation>
    <scope>NUCLEOTIDE SEQUENCE [LARGE SCALE GENOMIC DNA]</scope>
    <source>
        <strain evidence="2 3">DGU11</strain>
    </source>
</reference>
<dbReference type="SUPFAM" id="SSF140931">
    <property type="entry name" value="Fic-like"/>
    <property type="match status" value="1"/>
</dbReference>
<dbReference type="Proteomes" id="UP001464555">
    <property type="component" value="Unassembled WGS sequence"/>
</dbReference>
<protein>
    <submittedName>
        <fullName evidence="2">Fic family protein</fullName>
    </submittedName>
</protein>
<comment type="caution">
    <text evidence="2">The sequence shown here is derived from an EMBL/GenBank/DDBJ whole genome shotgun (WGS) entry which is preliminary data.</text>
</comment>
<dbReference type="EMBL" id="JBBYHR010000013">
    <property type="protein sequence ID" value="MEL1246267.1"/>
    <property type="molecule type" value="Genomic_DNA"/>
</dbReference>
<gene>
    <name evidence="2" type="ORF">AAEO56_18480</name>
</gene>
<name>A0ABU9I2A7_9FLAO</name>
<feature type="domain" description="Fido" evidence="1">
    <location>
        <begin position="48"/>
        <end position="188"/>
    </location>
</feature>
<dbReference type="PANTHER" id="PTHR13504:SF38">
    <property type="entry name" value="FIDO DOMAIN-CONTAINING PROTEIN"/>
    <property type="match status" value="1"/>
</dbReference>
<dbReference type="Pfam" id="PF02661">
    <property type="entry name" value="Fic"/>
    <property type="match status" value="1"/>
</dbReference>
<proteinExistence type="predicted"/>
<dbReference type="Gene3D" id="1.10.3290.10">
    <property type="entry name" value="Fido-like domain"/>
    <property type="match status" value="1"/>
</dbReference>
<dbReference type="InterPro" id="IPR003812">
    <property type="entry name" value="Fido"/>
</dbReference>
<organism evidence="2 3">
    <name type="scientific">Flavobacterium arundinis</name>
    <dbReference type="NCBI Taxonomy" id="3139143"/>
    <lineage>
        <taxon>Bacteria</taxon>
        <taxon>Pseudomonadati</taxon>
        <taxon>Bacteroidota</taxon>
        <taxon>Flavobacteriia</taxon>
        <taxon>Flavobacteriales</taxon>
        <taxon>Flavobacteriaceae</taxon>
        <taxon>Flavobacterium</taxon>
    </lineage>
</organism>
<dbReference type="RefSeq" id="WP_341698563.1">
    <property type="nucleotide sequence ID" value="NZ_JBBYHR010000013.1"/>
</dbReference>
<dbReference type="PROSITE" id="PS51459">
    <property type="entry name" value="FIDO"/>
    <property type="match status" value="1"/>
</dbReference>